<dbReference type="STRING" id="1202772.A0A1V9YV11"/>
<reference evidence="2 3" key="1">
    <citation type="journal article" date="2014" name="Genome Biol. Evol.">
        <title>The secreted proteins of Achlya hypogyna and Thraustotheca clavata identify the ancestral oomycete secretome and reveal gene acquisitions by horizontal gene transfer.</title>
        <authorList>
            <person name="Misner I."/>
            <person name="Blouin N."/>
            <person name="Leonard G."/>
            <person name="Richards T.A."/>
            <person name="Lane C.E."/>
        </authorList>
    </citation>
    <scope>NUCLEOTIDE SEQUENCE [LARGE SCALE GENOMIC DNA]</scope>
    <source>
        <strain evidence="2 3">ATCC 48635</strain>
    </source>
</reference>
<feature type="region of interest" description="Disordered" evidence="1">
    <location>
        <begin position="43"/>
        <end position="70"/>
    </location>
</feature>
<keyword evidence="3" id="KW-1185">Reference proteome</keyword>
<dbReference type="EMBL" id="JNBR01000782">
    <property type="protein sequence ID" value="OQR89586.1"/>
    <property type="molecule type" value="Genomic_DNA"/>
</dbReference>
<proteinExistence type="predicted"/>
<dbReference type="AlphaFoldDB" id="A0A1V9YV11"/>
<evidence type="ECO:0000313" key="2">
    <source>
        <dbReference type="EMBL" id="OQR89586.1"/>
    </source>
</evidence>
<keyword evidence="2" id="KW-0030">Aminoacyl-tRNA synthetase</keyword>
<gene>
    <name evidence="2" type="ORF">ACHHYP_06192</name>
</gene>
<dbReference type="GO" id="GO:0004812">
    <property type="term" value="F:aminoacyl-tRNA ligase activity"/>
    <property type="evidence" value="ECO:0007669"/>
    <property type="project" value="UniProtKB-KW"/>
</dbReference>
<dbReference type="SUPFAM" id="SSF55681">
    <property type="entry name" value="Class II aaRS and biotin synthetases"/>
    <property type="match status" value="1"/>
</dbReference>
<evidence type="ECO:0000256" key="1">
    <source>
        <dbReference type="SAM" id="MobiDB-lite"/>
    </source>
</evidence>
<keyword evidence="2" id="KW-0436">Ligase</keyword>
<protein>
    <submittedName>
        <fullName evidence="2">Asparaginyl-tRNA synthetase</fullName>
    </submittedName>
</protein>
<name>A0A1V9YV11_ACHHY</name>
<comment type="caution">
    <text evidence="2">The sequence shown here is derived from an EMBL/GenBank/DDBJ whole genome shotgun (WGS) entry which is preliminary data.</text>
</comment>
<dbReference type="Gene3D" id="3.30.930.10">
    <property type="entry name" value="Bira Bifunctional Protein, Domain 2"/>
    <property type="match status" value="1"/>
</dbReference>
<dbReference type="Proteomes" id="UP000243579">
    <property type="component" value="Unassembled WGS sequence"/>
</dbReference>
<dbReference type="OrthoDB" id="1931232at2759"/>
<sequence>MRLNDDGKTVAAAGVHVPKIGEIIGGSDCQKHLSVLDTRIKEVTGHDPAASRGQRATTPPTTPPSMAGTAACAGTGPCRMPHAGFGCGVIRPVRFVADIVNIRCVMPFPCWPSNACF</sequence>
<dbReference type="InterPro" id="IPR045864">
    <property type="entry name" value="aa-tRNA-synth_II/BPL/LPL"/>
</dbReference>
<evidence type="ECO:0000313" key="3">
    <source>
        <dbReference type="Proteomes" id="UP000243579"/>
    </source>
</evidence>
<organism evidence="2 3">
    <name type="scientific">Achlya hypogyna</name>
    <name type="common">Oomycete</name>
    <name type="synonym">Protoachlya hypogyna</name>
    <dbReference type="NCBI Taxonomy" id="1202772"/>
    <lineage>
        <taxon>Eukaryota</taxon>
        <taxon>Sar</taxon>
        <taxon>Stramenopiles</taxon>
        <taxon>Oomycota</taxon>
        <taxon>Saprolegniomycetes</taxon>
        <taxon>Saprolegniales</taxon>
        <taxon>Achlyaceae</taxon>
        <taxon>Achlya</taxon>
    </lineage>
</organism>
<accession>A0A1V9YV11</accession>